<comment type="caution">
    <text evidence="10">The sequence shown here is derived from an EMBL/GenBank/DDBJ whole genome shotgun (WGS) entry which is preliminary data.</text>
</comment>
<organism evidence="10 11">
    <name type="scientific">Streptomyces piniterrae</name>
    <dbReference type="NCBI Taxonomy" id="2571125"/>
    <lineage>
        <taxon>Bacteria</taxon>
        <taxon>Bacillati</taxon>
        <taxon>Actinomycetota</taxon>
        <taxon>Actinomycetes</taxon>
        <taxon>Kitasatosporales</taxon>
        <taxon>Streptomycetaceae</taxon>
        <taxon>Streptomyces</taxon>
    </lineage>
</organism>
<dbReference type="InterPro" id="IPR023213">
    <property type="entry name" value="CAT-like_dom_sf"/>
</dbReference>
<dbReference type="InterPro" id="IPR020845">
    <property type="entry name" value="AMP-binding_CS"/>
</dbReference>
<dbReference type="SUPFAM" id="SSF56801">
    <property type="entry name" value="Acetyl-CoA synthetase-like"/>
    <property type="match status" value="1"/>
</dbReference>
<dbReference type="Proteomes" id="UP000308697">
    <property type="component" value="Unassembled WGS sequence"/>
</dbReference>
<dbReference type="InterPro" id="IPR025110">
    <property type="entry name" value="AMP-bd_C"/>
</dbReference>
<dbReference type="InterPro" id="IPR010071">
    <property type="entry name" value="AA_adenyl_dom"/>
</dbReference>
<dbReference type="Gene3D" id="3.40.50.1820">
    <property type="entry name" value="alpha/beta hydrolase"/>
    <property type="match status" value="1"/>
</dbReference>
<keyword evidence="7" id="KW-0436">Ligase</keyword>
<name>A0A4U0P8I0_9ACTN</name>
<feature type="domain" description="Carrier" evidence="9">
    <location>
        <begin position="995"/>
        <end position="1071"/>
    </location>
</feature>
<dbReference type="InterPro" id="IPR001242">
    <property type="entry name" value="Condensation_dom"/>
</dbReference>
<dbReference type="GO" id="GO:0043041">
    <property type="term" value="P:amino acid activation for nonribosomal peptide biosynthetic process"/>
    <property type="evidence" value="ECO:0007669"/>
    <property type="project" value="TreeGrafter"/>
</dbReference>
<dbReference type="SMART" id="SM00823">
    <property type="entry name" value="PKS_PP"/>
    <property type="match status" value="1"/>
</dbReference>
<dbReference type="SUPFAM" id="SSF52777">
    <property type="entry name" value="CoA-dependent acyltransferases"/>
    <property type="match status" value="2"/>
</dbReference>
<dbReference type="GO" id="GO:0017000">
    <property type="term" value="P:antibiotic biosynthetic process"/>
    <property type="evidence" value="ECO:0007669"/>
    <property type="project" value="UniProtKB-ARBA"/>
</dbReference>
<dbReference type="GO" id="GO:0016874">
    <property type="term" value="F:ligase activity"/>
    <property type="evidence" value="ECO:0007669"/>
    <property type="project" value="UniProtKB-KW"/>
</dbReference>
<dbReference type="CDD" id="cd12114">
    <property type="entry name" value="A_NRPS_TlmIV_like"/>
    <property type="match status" value="1"/>
</dbReference>
<dbReference type="SUPFAM" id="SSF47336">
    <property type="entry name" value="ACP-like"/>
    <property type="match status" value="1"/>
</dbReference>
<dbReference type="Gene3D" id="3.30.559.10">
    <property type="entry name" value="Chloramphenicol acetyltransferase-like domain"/>
    <property type="match status" value="1"/>
</dbReference>
<dbReference type="GO" id="GO:0005737">
    <property type="term" value="C:cytoplasm"/>
    <property type="evidence" value="ECO:0007669"/>
    <property type="project" value="TreeGrafter"/>
</dbReference>
<comment type="pathway">
    <text evidence="2">Siderophore biosynthesis; mycobactin biosynthesis.</text>
</comment>
<dbReference type="GO" id="GO:0044550">
    <property type="term" value="P:secondary metabolite biosynthetic process"/>
    <property type="evidence" value="ECO:0007669"/>
    <property type="project" value="TreeGrafter"/>
</dbReference>
<comment type="cofactor">
    <cofactor evidence="1">
        <name>pantetheine 4'-phosphate</name>
        <dbReference type="ChEBI" id="CHEBI:47942"/>
    </cofactor>
</comment>
<dbReference type="InterPro" id="IPR045851">
    <property type="entry name" value="AMP-bd_C_sf"/>
</dbReference>
<dbReference type="FunFam" id="3.40.50.980:FF:000001">
    <property type="entry name" value="Non-ribosomal peptide synthetase"/>
    <property type="match status" value="1"/>
</dbReference>
<keyword evidence="11" id="KW-1185">Reference proteome</keyword>
<evidence type="ECO:0000313" key="11">
    <source>
        <dbReference type="Proteomes" id="UP000308697"/>
    </source>
</evidence>
<dbReference type="Pfam" id="PF13193">
    <property type="entry name" value="AMP-binding_C"/>
    <property type="match status" value="1"/>
</dbReference>
<gene>
    <name evidence="10" type="ORF">FCH28_02495</name>
</gene>
<dbReference type="OrthoDB" id="2472181at2"/>
<proteinExistence type="inferred from homology"/>
<dbReference type="PROSITE" id="PS00455">
    <property type="entry name" value="AMP_BINDING"/>
    <property type="match status" value="1"/>
</dbReference>
<evidence type="ECO:0000256" key="2">
    <source>
        <dbReference type="ARBA" id="ARBA00005102"/>
    </source>
</evidence>
<reference evidence="10 11" key="1">
    <citation type="submission" date="2019-04" db="EMBL/GenBank/DDBJ databases">
        <title>Streptomyces piniterrae sp. nov., a heliquinomycin-producing actinomycete isolated from rhizosphere soil of Pinus yunnanensis.</title>
        <authorList>
            <person name="Zhuang X."/>
            <person name="Zhao J."/>
        </authorList>
    </citation>
    <scope>NUCLEOTIDE SEQUENCE [LARGE SCALE GENOMIC DNA]</scope>
    <source>
        <strain evidence="11">jys28</strain>
    </source>
</reference>
<dbReference type="InterPro" id="IPR000873">
    <property type="entry name" value="AMP-dep_synth/lig_dom"/>
</dbReference>
<evidence type="ECO:0000256" key="4">
    <source>
        <dbReference type="ARBA" id="ARBA00016743"/>
    </source>
</evidence>
<dbReference type="InterPro" id="IPR042099">
    <property type="entry name" value="ANL_N_sf"/>
</dbReference>
<dbReference type="PANTHER" id="PTHR45527">
    <property type="entry name" value="NONRIBOSOMAL PEPTIDE SYNTHETASE"/>
    <property type="match status" value="1"/>
</dbReference>
<dbReference type="InterPro" id="IPR036736">
    <property type="entry name" value="ACP-like_sf"/>
</dbReference>
<dbReference type="FunFam" id="3.30.559.10:FF:000023">
    <property type="entry name" value="Non-ribosomal peptide synthetase"/>
    <property type="match status" value="1"/>
</dbReference>
<comment type="similarity">
    <text evidence="3">Belongs to the ATP-dependent AMP-binding enzyme family. MbtB subfamily.</text>
</comment>
<dbReference type="FunFam" id="1.10.1200.10:FF:000016">
    <property type="entry name" value="Non-ribosomal peptide synthase"/>
    <property type="match status" value="1"/>
</dbReference>
<evidence type="ECO:0000313" key="10">
    <source>
        <dbReference type="EMBL" id="TJZ59034.1"/>
    </source>
</evidence>
<dbReference type="Pfam" id="PF00668">
    <property type="entry name" value="Condensation"/>
    <property type="match status" value="1"/>
</dbReference>
<dbReference type="GO" id="GO:0031177">
    <property type="term" value="F:phosphopantetheine binding"/>
    <property type="evidence" value="ECO:0007669"/>
    <property type="project" value="InterPro"/>
</dbReference>
<keyword evidence="6" id="KW-0597">Phosphoprotein</keyword>
<dbReference type="Pfam" id="PF00501">
    <property type="entry name" value="AMP-binding"/>
    <property type="match status" value="1"/>
</dbReference>
<dbReference type="Pfam" id="PF00550">
    <property type="entry name" value="PP-binding"/>
    <property type="match status" value="1"/>
</dbReference>
<evidence type="ECO:0000256" key="6">
    <source>
        <dbReference type="ARBA" id="ARBA00022553"/>
    </source>
</evidence>
<dbReference type="RefSeq" id="WP_136737986.1">
    <property type="nucleotide sequence ID" value="NZ_SUMB01000001.1"/>
</dbReference>
<evidence type="ECO:0000259" key="9">
    <source>
        <dbReference type="PROSITE" id="PS50075"/>
    </source>
</evidence>
<dbReference type="InterPro" id="IPR020806">
    <property type="entry name" value="PKS_PP-bd"/>
</dbReference>
<evidence type="ECO:0000256" key="7">
    <source>
        <dbReference type="ARBA" id="ARBA00022598"/>
    </source>
</evidence>
<dbReference type="PANTHER" id="PTHR45527:SF10">
    <property type="entry name" value="PYOCHELIN SYNTHASE PCHF"/>
    <property type="match status" value="1"/>
</dbReference>
<dbReference type="Gene3D" id="3.30.300.30">
    <property type="match status" value="1"/>
</dbReference>
<sequence>MSIGLPRLIHDPEARFEPFPLTDTQQAYLLGRTDVFELGNVSTHAYYEFEGELDVPRFIAVWERLMARHDVLRLSIEPELGEQRILREAPPVPVELIDLRQDGPAEADRVREEIRERMSHRVLPVDGSPLFGIVICQLPGGLLRIHIDFDALILDYLSWKLLLAELSVLYADPDARLPELELTFRDYVLAEATLPETERYRKSLEYWTRRLPGLPASPRLPLVKDPAEASHPKFVGRRARMDAERWERLRIRAAEGGLTPTGLALAAFAEVLGTWSDSAHFTLNVPRMNRMPLHPQADAILGEFASFSLLEVDNRHSDTFAARAGRIQEQGWHDLSHQEVSGVRLLRELARVQGGGHGARMPTVLTSTIGLRGGEKPLLGGHLRELRSISQTPQVYLDVQIDEHDGELFVNWDAVDELFPPGLMDEMFHAFWSLLELLEADPDAWQALEPLTLLDGTVRTGIAGPDRAVPDVLVQHFFESRVAAHPERTAVITSATTLTYGELYARANQVAHWLRDRGAAPGRPVAIAMEKGWEQLAAAFGVLLAGAPYVPLDPRQPTSRLHGILRRTGAELLLTQSALDERLPVPDAIRVLRVDTELTAELSTEPLPAVQGPDDLAYVLFTSGSTGEPKGAMIRHRGMVNAVQATIDEFGVGAGDTCLAVTALHHDMSTFDIFGVLGAGGTVVVPDADRAQDPAHWAELIAAHGVTLWNSVPAMMEMLLEETASDPATTGGTTRPIDSLRLVLLGGDWIPLYVPTDLAKAAEGVRVVSVGGPTETTLWNIWHPVDGIDPQWRSIPYGKPIANTRYYLLGDGLRGRPDGVTGEMYCAGPGVAAGYWEDPDRTADAFRRHPVTGERLYRTGDLGRFLPDGGIEFAGRADSQIKIRGQRIELGEIEAALGAHPAVASAVAVALGRPTGSGYRGLAAFVTLHQGQPHPEAEEIRASLTSRLPAYMVPAALHVLDRFPLTANGKVDRRALAEGHESAERQETVTAGTSAPGTHLERAIALIWERVLDAENIGAHDDFFARGGDSLLATRLVSRLREALEIPDLTVRSVLTGPTVTQLAADLAGRESDPARLELVAEIFLEIEGMTAAEIDAEL</sequence>
<dbReference type="InterPro" id="IPR029058">
    <property type="entry name" value="AB_hydrolase_fold"/>
</dbReference>
<dbReference type="InterPro" id="IPR057737">
    <property type="entry name" value="Condensation_MtbB-like"/>
</dbReference>
<dbReference type="PROSITE" id="PS50075">
    <property type="entry name" value="CARRIER"/>
    <property type="match status" value="1"/>
</dbReference>
<keyword evidence="5" id="KW-0596">Phosphopantetheine</keyword>
<evidence type="ECO:0000256" key="1">
    <source>
        <dbReference type="ARBA" id="ARBA00001957"/>
    </source>
</evidence>
<protein>
    <recommendedName>
        <fullName evidence="4">Phenyloxazoline synthase MbtB</fullName>
    </recommendedName>
    <alternativeName>
        <fullName evidence="8">Mycobactin synthetase protein B</fullName>
    </alternativeName>
</protein>
<dbReference type="FunFam" id="3.30.559.30:FF:000006">
    <property type="entry name" value="Yersiniabactin polyketide/non-ribosomal peptide synthetase"/>
    <property type="match status" value="1"/>
</dbReference>
<dbReference type="Gene3D" id="3.40.50.12780">
    <property type="entry name" value="N-terminal domain of ligase-like"/>
    <property type="match status" value="1"/>
</dbReference>
<dbReference type="NCBIfam" id="TIGR01733">
    <property type="entry name" value="AA-adenyl-dom"/>
    <property type="match status" value="1"/>
</dbReference>
<dbReference type="FunFam" id="3.40.50.12780:FF:000012">
    <property type="entry name" value="Non-ribosomal peptide synthetase"/>
    <property type="match status" value="1"/>
</dbReference>
<dbReference type="GO" id="GO:0072330">
    <property type="term" value="P:monocarboxylic acid biosynthetic process"/>
    <property type="evidence" value="ECO:0007669"/>
    <property type="project" value="UniProtKB-ARBA"/>
</dbReference>
<dbReference type="CDD" id="cd19535">
    <property type="entry name" value="Cyc_NRPS"/>
    <property type="match status" value="1"/>
</dbReference>
<dbReference type="EMBL" id="SUMB01000001">
    <property type="protein sequence ID" value="TJZ59034.1"/>
    <property type="molecule type" value="Genomic_DNA"/>
</dbReference>
<evidence type="ECO:0000256" key="5">
    <source>
        <dbReference type="ARBA" id="ARBA00022450"/>
    </source>
</evidence>
<dbReference type="AlphaFoldDB" id="A0A4U0P8I0"/>
<evidence type="ECO:0000256" key="3">
    <source>
        <dbReference type="ARBA" id="ARBA00007380"/>
    </source>
</evidence>
<dbReference type="InterPro" id="IPR009081">
    <property type="entry name" value="PP-bd_ACP"/>
</dbReference>
<accession>A0A4U0P8I0</accession>
<dbReference type="GO" id="GO:0008610">
    <property type="term" value="P:lipid biosynthetic process"/>
    <property type="evidence" value="ECO:0007669"/>
    <property type="project" value="UniProtKB-ARBA"/>
</dbReference>
<dbReference type="Gene3D" id="3.30.559.30">
    <property type="entry name" value="Nonribosomal peptide synthetase, condensation domain"/>
    <property type="match status" value="1"/>
</dbReference>
<evidence type="ECO:0000256" key="8">
    <source>
        <dbReference type="ARBA" id="ARBA00033440"/>
    </source>
</evidence>